<reference evidence="19 20" key="1">
    <citation type="submission" date="2018-12" db="EMBL/GenBank/DDBJ databases">
        <authorList>
            <person name="Chong R.A."/>
        </authorList>
    </citation>
    <scope>NUCLEOTIDE SEQUENCE [LARGE SCALE GENOMIC DNA]</scope>
    <source>
        <strain evidence="19 20">Mga</strain>
        <plasmid evidence="20">ptrp</plasmid>
    </source>
</reference>
<dbReference type="NCBIfam" id="NF010079">
    <property type="entry name" value="PRK13564.1"/>
    <property type="match status" value="1"/>
</dbReference>
<evidence type="ECO:0000256" key="12">
    <source>
        <dbReference type="ARBA" id="ARBA00025634"/>
    </source>
</evidence>
<dbReference type="NCBIfam" id="TIGR00565">
    <property type="entry name" value="trpE_proteo"/>
    <property type="match status" value="1"/>
</dbReference>
<dbReference type="InterPro" id="IPR019999">
    <property type="entry name" value="Anth_synth_I-like"/>
</dbReference>
<dbReference type="Pfam" id="PF04715">
    <property type="entry name" value="Anth_synt_I_N"/>
    <property type="match status" value="1"/>
</dbReference>
<comment type="similarity">
    <text evidence="2 14">Belongs to the anthranilate synthase component I family.</text>
</comment>
<comment type="function">
    <text evidence="12">Part of a heterotetrameric complex that catalyzes the two-step biosynthesis of anthranilate, an intermediate in the biosynthesis of L-tryptophan. In the first step, the glutamine-binding beta subunit (TrpG) of anthranilate synthase (AS) provides the glutamine amidotransferase activity which generates ammonia as a substrate that, along with chorismate, is used in the second step, catalyzed by the large alpha subunit of AS (TrpE) to produce anthranilate. In the absence of TrpG, TrpE can synthesize anthranilate directly from chorismate and high concentrations of ammonia.</text>
</comment>
<keyword evidence="10 14" id="KW-0057">Aromatic amino acid biosynthesis</keyword>
<keyword evidence="6 14" id="KW-0028">Amino-acid biosynthesis</keyword>
<dbReference type="InterPro" id="IPR015890">
    <property type="entry name" value="Chorismate_C"/>
</dbReference>
<evidence type="ECO:0000256" key="3">
    <source>
        <dbReference type="ARBA" id="ARBA00011575"/>
    </source>
</evidence>
<evidence type="ECO:0000256" key="15">
    <source>
        <dbReference type="PIRSR" id="PIRSR001373-1"/>
    </source>
</evidence>
<feature type="binding site" evidence="15">
    <location>
        <position position="470"/>
    </location>
    <ligand>
        <name>chorismate</name>
        <dbReference type="ChEBI" id="CHEBI:29748"/>
    </ligand>
</feature>
<feature type="binding site" evidence="15">
    <location>
        <begin position="329"/>
        <end position="330"/>
    </location>
    <ligand>
        <name>chorismate</name>
        <dbReference type="ChEBI" id="CHEBI:29748"/>
    </ligand>
</feature>
<evidence type="ECO:0000256" key="10">
    <source>
        <dbReference type="ARBA" id="ARBA00023141"/>
    </source>
</evidence>
<dbReference type="RefSeq" id="WP_158355464.1">
    <property type="nucleotide sequence ID" value="NZ_CP034869.1"/>
</dbReference>
<evidence type="ECO:0000313" key="20">
    <source>
        <dbReference type="Proteomes" id="UP000298716"/>
    </source>
</evidence>
<evidence type="ECO:0000256" key="7">
    <source>
        <dbReference type="ARBA" id="ARBA00022723"/>
    </source>
</evidence>
<dbReference type="EMBL" id="CP034869">
    <property type="protein sequence ID" value="QCI23054.1"/>
    <property type="molecule type" value="Genomic_DNA"/>
</dbReference>
<feature type="binding site" evidence="16">
    <location>
        <position position="362"/>
    </location>
    <ligand>
        <name>Mg(2+)</name>
        <dbReference type="ChEBI" id="CHEBI:18420"/>
    </ligand>
</feature>
<dbReference type="GO" id="GO:0004049">
    <property type="term" value="F:anthranilate synthase activity"/>
    <property type="evidence" value="ECO:0007669"/>
    <property type="project" value="UniProtKB-EC"/>
</dbReference>
<dbReference type="PANTHER" id="PTHR11236:SF49">
    <property type="entry name" value="ANTHRANILATE SYNTHASE COMPONENT 1"/>
    <property type="match status" value="1"/>
</dbReference>
<protein>
    <recommendedName>
        <fullName evidence="5 14">Anthranilate synthase component 1</fullName>
        <ecNumber evidence="4 14">4.1.3.27</ecNumber>
    </recommendedName>
</protein>
<dbReference type="Pfam" id="PF00425">
    <property type="entry name" value="Chorismate_bind"/>
    <property type="match status" value="1"/>
</dbReference>
<keyword evidence="19" id="KW-0614">Plasmid</keyword>
<dbReference type="OrthoDB" id="9803598at2"/>
<comment type="cofactor">
    <cofactor evidence="16">
        <name>Mg(2+)</name>
        <dbReference type="ChEBI" id="CHEBI:18420"/>
    </cofactor>
    <text evidence="16">Binds 1 Mg(2+) ion per subunit.</text>
</comment>
<evidence type="ECO:0000256" key="14">
    <source>
        <dbReference type="PIRNR" id="PIRNR001373"/>
    </source>
</evidence>
<evidence type="ECO:0000256" key="16">
    <source>
        <dbReference type="PIRSR" id="PIRSR001373-2"/>
    </source>
</evidence>
<keyword evidence="8 14" id="KW-0822">Tryptophan biosynthesis</keyword>
<sequence length="521" mass="59382">MAIDPYEIEVIQKMANYHPDPTKIFNHLCGSRSATLLLETAEINKKNDLESIMIVDSAMRISAIKNLVSITALSVNGAEILSVLKKNRHKKLKIFEKDNSINFIFPSIKNNLDEDEKIFSLSIFDSFRFIIKIFKNTKKISKALFFGGLFSYDLISNFELLPKLEKNQKCPDFCFYLAETLLILDHQKKTCLIQSSLFSKNLHEKERIEKRTEQIKRKLKEKFNFIYADKISSKIKLTSNMSDFEYSSIIKKLQKLIQKGEIFQVVPSRKFFLPCNNSLAAYQELKKSNPSPYMFFMQDENFILFGASPESSLKYDEKTRQIELYPIAGTRPRGRKKDGTLDLDLDSRIELEMRTNHKELAEHLMLVDLARNDLARICEPGSRYVSDLVKVDKYSHVMHLVSKVVGKLKNRLDALHAYSACMNMGTLTGAPKVRAMQLIAEYEKECRGSYGGAIGYFTDLGNLDTCITIRSAYVENNIATIQAGAGVVFNSIPEDEVKESLNKAKAVINAIKKAHSITGFF</sequence>
<dbReference type="Gene3D" id="3.60.120.10">
    <property type="entry name" value="Anthranilate synthase"/>
    <property type="match status" value="1"/>
</dbReference>
<gene>
    <name evidence="19" type="ORF">D9V72_03140</name>
</gene>
<evidence type="ECO:0000256" key="2">
    <source>
        <dbReference type="ARBA" id="ARBA00009562"/>
    </source>
</evidence>
<dbReference type="GO" id="GO:0000162">
    <property type="term" value="P:L-tryptophan biosynthetic process"/>
    <property type="evidence" value="ECO:0007669"/>
    <property type="project" value="UniProtKB-UniPathway"/>
</dbReference>
<feature type="binding site" evidence="15">
    <location>
        <position position="450"/>
    </location>
    <ligand>
        <name>chorismate</name>
        <dbReference type="ChEBI" id="CHEBI:29748"/>
    </ligand>
</feature>
<comment type="subunit">
    <text evidence="3">Heterotetramer consisting of two non-identical subunits: a beta subunit (TrpG) and a large alpha subunit (TrpE).</text>
</comment>
<keyword evidence="11 14" id="KW-0456">Lyase</keyword>
<evidence type="ECO:0000256" key="1">
    <source>
        <dbReference type="ARBA" id="ARBA00004873"/>
    </source>
</evidence>
<organism evidence="19 20">
    <name type="scientific">Buchnera aphidicola</name>
    <name type="common">Macrosiphum gaurae</name>
    <dbReference type="NCBI Taxonomy" id="2315801"/>
    <lineage>
        <taxon>Bacteria</taxon>
        <taxon>Pseudomonadati</taxon>
        <taxon>Pseudomonadota</taxon>
        <taxon>Gammaproteobacteria</taxon>
        <taxon>Enterobacterales</taxon>
        <taxon>Erwiniaceae</taxon>
        <taxon>Buchnera</taxon>
    </lineage>
</organism>
<feature type="binding site" evidence="15">
    <location>
        <begin position="484"/>
        <end position="486"/>
    </location>
    <ligand>
        <name>chorismate</name>
        <dbReference type="ChEBI" id="CHEBI:29748"/>
    </ligand>
</feature>
<reference evidence="19 20" key="2">
    <citation type="submission" date="2019-05" db="EMBL/GenBank/DDBJ databases">
        <title>Genome evolution of the obligate endosymbiont Buchnera aphidicola.</title>
        <authorList>
            <person name="Moran N.A."/>
        </authorList>
    </citation>
    <scope>NUCLEOTIDE SEQUENCE [LARGE SCALE GENOMIC DNA]</scope>
    <source>
        <strain evidence="19 20">Mga</strain>
        <plasmid evidence="20">ptrp</plasmid>
    </source>
</reference>
<feature type="binding site" evidence="16">
    <location>
        <position position="499"/>
    </location>
    <ligand>
        <name>Mg(2+)</name>
        <dbReference type="ChEBI" id="CHEBI:18420"/>
    </ligand>
</feature>
<dbReference type="PRINTS" id="PR00095">
    <property type="entry name" value="ANTSNTHASEI"/>
</dbReference>
<keyword evidence="9 16" id="KW-0460">Magnesium</keyword>
<evidence type="ECO:0000256" key="4">
    <source>
        <dbReference type="ARBA" id="ARBA00012266"/>
    </source>
</evidence>
<dbReference type="GO" id="GO:0046872">
    <property type="term" value="F:metal ion binding"/>
    <property type="evidence" value="ECO:0007669"/>
    <property type="project" value="UniProtKB-KW"/>
</dbReference>
<evidence type="ECO:0000259" key="17">
    <source>
        <dbReference type="Pfam" id="PF00425"/>
    </source>
</evidence>
<geneLocation type="plasmid" evidence="19">
    <name>pTrp</name>
</geneLocation>
<evidence type="ECO:0000256" key="11">
    <source>
        <dbReference type="ARBA" id="ARBA00023239"/>
    </source>
</evidence>
<evidence type="ECO:0000256" key="6">
    <source>
        <dbReference type="ARBA" id="ARBA00022605"/>
    </source>
</evidence>
<feature type="binding site" evidence="15">
    <location>
        <begin position="292"/>
        <end position="294"/>
    </location>
    <ligand>
        <name>L-tryptophan</name>
        <dbReference type="ChEBI" id="CHEBI:57912"/>
    </ligand>
</feature>
<feature type="domain" description="Anthranilate synthase component I N-terminal" evidence="18">
    <location>
        <begin position="21"/>
        <end position="193"/>
    </location>
</feature>
<evidence type="ECO:0000256" key="5">
    <source>
        <dbReference type="ARBA" id="ARBA00020653"/>
    </source>
</evidence>
<dbReference type="InterPro" id="IPR005257">
    <property type="entry name" value="Anth_synth_I_TrpE"/>
</dbReference>
<feature type="domain" description="Chorismate-utilising enzyme C-terminal" evidence="17">
    <location>
        <begin position="245"/>
        <end position="503"/>
    </location>
</feature>
<dbReference type="InterPro" id="IPR006805">
    <property type="entry name" value="Anth_synth_I_N"/>
</dbReference>
<evidence type="ECO:0000313" key="19">
    <source>
        <dbReference type="EMBL" id="QCI23054.1"/>
    </source>
</evidence>
<evidence type="ECO:0000256" key="9">
    <source>
        <dbReference type="ARBA" id="ARBA00022842"/>
    </source>
</evidence>
<keyword evidence="7 16" id="KW-0479">Metal-binding</keyword>
<comment type="catalytic activity">
    <reaction evidence="13 14">
        <text>chorismate + L-glutamine = anthranilate + pyruvate + L-glutamate + H(+)</text>
        <dbReference type="Rhea" id="RHEA:21732"/>
        <dbReference type="ChEBI" id="CHEBI:15361"/>
        <dbReference type="ChEBI" id="CHEBI:15378"/>
        <dbReference type="ChEBI" id="CHEBI:16567"/>
        <dbReference type="ChEBI" id="CHEBI:29748"/>
        <dbReference type="ChEBI" id="CHEBI:29985"/>
        <dbReference type="ChEBI" id="CHEBI:58359"/>
        <dbReference type="EC" id="4.1.3.27"/>
    </reaction>
</comment>
<dbReference type="PANTHER" id="PTHR11236">
    <property type="entry name" value="AMINOBENZOATE/ANTHRANILATE SYNTHASE"/>
    <property type="match status" value="1"/>
</dbReference>
<evidence type="ECO:0000256" key="13">
    <source>
        <dbReference type="ARBA" id="ARBA00047683"/>
    </source>
</evidence>
<dbReference type="AlphaFoldDB" id="A0A4D6YAD0"/>
<dbReference type="UniPathway" id="UPA00035">
    <property type="reaction ID" value="UER00040"/>
</dbReference>
<proteinExistence type="inferred from homology"/>
<name>A0A4D6YAD0_9GAMM</name>
<dbReference type="InterPro" id="IPR005801">
    <property type="entry name" value="ADC_synthase"/>
</dbReference>
<dbReference type="SUPFAM" id="SSF56322">
    <property type="entry name" value="ADC synthase"/>
    <property type="match status" value="1"/>
</dbReference>
<accession>A0A4D6YAD0</accession>
<evidence type="ECO:0000256" key="8">
    <source>
        <dbReference type="ARBA" id="ARBA00022822"/>
    </source>
</evidence>
<dbReference type="Proteomes" id="UP000298716">
    <property type="component" value="Plasmid pTrp"/>
</dbReference>
<dbReference type="EC" id="4.1.3.27" evidence="4 14"/>
<comment type="pathway">
    <text evidence="1 14">Amino-acid biosynthesis; L-tryptophan biosynthesis; L-tryptophan from chorismate: step 1/5.</text>
</comment>
<dbReference type="PIRSF" id="PIRSF001373">
    <property type="entry name" value="TrpE"/>
    <property type="match status" value="1"/>
</dbReference>
<evidence type="ECO:0000259" key="18">
    <source>
        <dbReference type="Pfam" id="PF04715"/>
    </source>
</evidence>